<keyword evidence="3 6" id="KW-0812">Transmembrane</keyword>
<feature type="transmembrane region" description="Helical" evidence="6">
    <location>
        <begin position="154"/>
        <end position="176"/>
    </location>
</feature>
<feature type="transmembrane region" description="Helical" evidence="6">
    <location>
        <begin position="208"/>
        <end position="239"/>
    </location>
</feature>
<keyword evidence="6" id="KW-0915">Sodium</keyword>
<evidence type="ECO:0000256" key="1">
    <source>
        <dbReference type="ARBA" id="ARBA00004429"/>
    </source>
</evidence>
<keyword evidence="4 6" id="KW-1133">Transmembrane helix</keyword>
<dbReference type="NCBIfam" id="TIGR00773">
    <property type="entry name" value="NhaA"/>
    <property type="match status" value="1"/>
</dbReference>
<evidence type="ECO:0000256" key="2">
    <source>
        <dbReference type="ARBA" id="ARBA00022475"/>
    </source>
</evidence>
<feature type="transmembrane region" description="Helical" evidence="6">
    <location>
        <begin position="94"/>
        <end position="114"/>
    </location>
</feature>
<protein>
    <recommendedName>
        <fullName evidence="6">Na(+)/H(+) antiporter NhaA</fullName>
    </recommendedName>
    <alternativeName>
        <fullName evidence="6">Sodium/proton antiporter NhaA</fullName>
    </alternativeName>
</protein>
<evidence type="ECO:0000256" key="5">
    <source>
        <dbReference type="ARBA" id="ARBA00023136"/>
    </source>
</evidence>
<comment type="similarity">
    <text evidence="6">Belongs to the NhaA Na(+)/H(+) (TC 2.A.33) antiporter family.</text>
</comment>
<keyword evidence="8" id="KW-1185">Reference proteome</keyword>
<dbReference type="PANTHER" id="PTHR30341:SF0">
    <property type="entry name" value="NA(+)_H(+) ANTIPORTER NHAA"/>
    <property type="match status" value="1"/>
</dbReference>
<evidence type="ECO:0000256" key="4">
    <source>
        <dbReference type="ARBA" id="ARBA00022989"/>
    </source>
</evidence>
<dbReference type="GO" id="GO:0006885">
    <property type="term" value="P:regulation of pH"/>
    <property type="evidence" value="ECO:0007669"/>
    <property type="project" value="UniProtKB-UniRule"/>
</dbReference>
<evidence type="ECO:0000256" key="3">
    <source>
        <dbReference type="ARBA" id="ARBA00022692"/>
    </source>
</evidence>
<feature type="transmembrane region" description="Helical" evidence="6">
    <location>
        <begin position="20"/>
        <end position="41"/>
    </location>
</feature>
<comment type="function">
    <text evidence="6">Na(+)/H(+) antiporter that extrudes sodium in exchange for external protons.</text>
</comment>
<evidence type="ECO:0000313" key="8">
    <source>
        <dbReference type="Proteomes" id="UP000679284"/>
    </source>
</evidence>
<keyword evidence="6" id="KW-0813">Transport</keyword>
<gene>
    <name evidence="6 7" type="primary">nhaA</name>
    <name evidence="7" type="ORF">GR316_02385</name>
</gene>
<dbReference type="InterPro" id="IPR004670">
    <property type="entry name" value="NhaA"/>
</dbReference>
<dbReference type="Pfam" id="PF06965">
    <property type="entry name" value="Na_H_antiport_1"/>
    <property type="match status" value="1"/>
</dbReference>
<keyword evidence="2 6" id="KW-1003">Cell membrane</keyword>
<feature type="transmembrane region" description="Helical" evidence="6">
    <location>
        <begin position="366"/>
        <end position="386"/>
    </location>
</feature>
<evidence type="ECO:0000256" key="6">
    <source>
        <dbReference type="HAMAP-Rule" id="MF_01844"/>
    </source>
</evidence>
<dbReference type="RefSeq" id="WP_211784468.1">
    <property type="nucleotide sequence ID" value="NZ_CP047289.1"/>
</dbReference>
<keyword evidence="6" id="KW-0406">Ion transport</keyword>
<dbReference type="Gene3D" id="1.20.1530.10">
    <property type="entry name" value="Na+/H+ antiporter like domain"/>
    <property type="match status" value="1"/>
</dbReference>
<evidence type="ECO:0000313" key="7">
    <source>
        <dbReference type="EMBL" id="QUS35222.1"/>
    </source>
</evidence>
<keyword evidence="6" id="KW-0739">Sodium transport</keyword>
<feature type="transmembrane region" description="Helical" evidence="6">
    <location>
        <begin position="293"/>
        <end position="321"/>
    </location>
</feature>
<comment type="subcellular location">
    <subcellularLocation>
        <location evidence="1">Cell inner membrane</location>
        <topology evidence="1">Multi-pass membrane protein</topology>
    </subcellularLocation>
    <subcellularLocation>
        <location evidence="6">Cell membrane</location>
        <topology evidence="6">Multi-pass membrane protein</topology>
    </subcellularLocation>
</comment>
<accession>A0A8J8MR55</accession>
<dbReference type="GO" id="GO:0005886">
    <property type="term" value="C:plasma membrane"/>
    <property type="evidence" value="ECO:0007669"/>
    <property type="project" value="UniProtKB-SubCell"/>
</dbReference>
<dbReference type="GO" id="GO:0015385">
    <property type="term" value="F:sodium:proton antiporter activity"/>
    <property type="evidence" value="ECO:0007669"/>
    <property type="project" value="UniProtKB-UniRule"/>
</dbReference>
<dbReference type="AlphaFoldDB" id="A0A8J8MR55"/>
<feature type="transmembrane region" description="Helical" evidence="6">
    <location>
        <begin position="333"/>
        <end position="354"/>
    </location>
</feature>
<reference evidence="7" key="1">
    <citation type="submission" date="2020-01" db="EMBL/GenBank/DDBJ databases">
        <authorList>
            <person name="Yang Y."/>
            <person name="Kwon Y.M."/>
        </authorList>
    </citation>
    <scope>NUCLEOTIDE SEQUENCE</scope>
    <source>
        <strain evidence="7">PG104</strain>
    </source>
</reference>
<comment type="catalytic activity">
    <reaction evidence="6">
        <text>Na(+)(in) + 2 H(+)(out) = Na(+)(out) + 2 H(+)(in)</text>
        <dbReference type="Rhea" id="RHEA:29251"/>
        <dbReference type="ChEBI" id="CHEBI:15378"/>
        <dbReference type="ChEBI" id="CHEBI:29101"/>
    </reaction>
</comment>
<organism evidence="7 8">
    <name type="scientific">Falsirhodobacter algicola</name>
    <dbReference type="NCBI Taxonomy" id="2692330"/>
    <lineage>
        <taxon>Bacteria</taxon>
        <taxon>Pseudomonadati</taxon>
        <taxon>Pseudomonadota</taxon>
        <taxon>Alphaproteobacteria</taxon>
        <taxon>Rhodobacterales</taxon>
        <taxon>Paracoccaceae</taxon>
        <taxon>Falsirhodobacter</taxon>
    </lineage>
</organism>
<dbReference type="EMBL" id="CP047289">
    <property type="protein sequence ID" value="QUS35222.1"/>
    <property type="molecule type" value="Genomic_DNA"/>
</dbReference>
<dbReference type="KEGG" id="fap:GR316_02385"/>
<feature type="transmembrane region" description="Helical" evidence="6">
    <location>
        <begin position="126"/>
        <end position="148"/>
    </location>
</feature>
<keyword evidence="6" id="KW-0050">Antiport</keyword>
<dbReference type="PANTHER" id="PTHR30341">
    <property type="entry name" value="SODIUM ION/PROTON ANTIPORTER NHAA-RELATED"/>
    <property type="match status" value="1"/>
</dbReference>
<dbReference type="HAMAP" id="MF_01844">
    <property type="entry name" value="NhaA"/>
    <property type="match status" value="1"/>
</dbReference>
<dbReference type="InterPro" id="IPR023171">
    <property type="entry name" value="Na/H_antiporter_dom_sf"/>
</dbReference>
<keyword evidence="5 6" id="KW-0472">Membrane</keyword>
<dbReference type="Proteomes" id="UP000679284">
    <property type="component" value="Chromosome"/>
</dbReference>
<feature type="transmembrane region" description="Helical" evidence="6">
    <location>
        <begin position="260"/>
        <end position="281"/>
    </location>
</feature>
<name>A0A8J8MR55_9RHOB</name>
<dbReference type="NCBIfam" id="NF007112">
    <property type="entry name" value="PRK09561.1"/>
    <property type="match status" value="1"/>
</dbReference>
<proteinExistence type="inferred from homology"/>
<sequence length="396" mass="41314">MEHTRTRPPSLIREFLNSSTSGGIVLILASAAALIVANSGLGEGYEHLLEMRIGPLPVLEWINDALMALFFLNVGLEIKREVLDGQLATWPRRVLPGAAALGGMAVPAIIFLAVNLSIDGGRPSGWAIPSATDIAFALGVLSLLGSAIPVSLRVFLAALAIIDDLGAVVIIALFYTSDIDMPMLAGAAVSFAALLALNKAGVMRLLPYLVIGAVLWVFTLESGVHATIAGVLLALTIPLRPSPGAPDDMTSPVNRLEHAINPWVTFLIVPLFGFANAGVSFEGIGLSNLLDPVPLGIAAGLFVGKQVGVFSTVWVVIRAGWADVPAHATRRQVYGVSVLCGIGFTMSLFIGLLSYADPALQNELKIGVLVGSGLSALVGAAILIGAKREAVPTRSR</sequence>
<dbReference type="NCBIfam" id="NF007111">
    <property type="entry name" value="PRK09560.1"/>
    <property type="match status" value="1"/>
</dbReference>